<name>A0A2I0SEL7_9ACTN</name>
<sequence>MSQHFSRMVPPLVLQDLSGGFASSFAFQAVLAELVYDPPRRDRTVGGHARKQVGRAAVLWRPEQGADRRSCDLSLDE</sequence>
<evidence type="ECO:0000313" key="2">
    <source>
        <dbReference type="Proteomes" id="UP000236178"/>
    </source>
</evidence>
<proteinExistence type="predicted"/>
<comment type="caution">
    <text evidence="1">The sequence shown here is derived from an EMBL/GenBank/DDBJ whole genome shotgun (WGS) entry which is preliminary data.</text>
</comment>
<dbReference type="Proteomes" id="UP000236178">
    <property type="component" value="Unassembled WGS sequence"/>
</dbReference>
<reference evidence="1 2" key="1">
    <citation type="submission" date="2017-12" db="EMBL/GenBank/DDBJ databases">
        <title>Streptomyces populusis sp. nov., a novel endophytic actinobacterium isolated from stems of Populus adenopoda Maxim.</title>
        <authorList>
            <person name="Wang Z."/>
        </authorList>
    </citation>
    <scope>NUCLEOTIDE SEQUENCE [LARGE SCALE GENOMIC DNA]</scope>
    <source>
        <strain evidence="1 2">A249</strain>
    </source>
</reference>
<organism evidence="1 2">
    <name type="scientific">Streptomyces populi</name>
    <dbReference type="NCBI Taxonomy" id="2058924"/>
    <lineage>
        <taxon>Bacteria</taxon>
        <taxon>Bacillati</taxon>
        <taxon>Actinomycetota</taxon>
        <taxon>Actinomycetes</taxon>
        <taxon>Kitasatosporales</taxon>
        <taxon>Streptomycetaceae</taxon>
        <taxon>Streptomyces</taxon>
    </lineage>
</organism>
<accession>A0A2I0SEL7</accession>
<gene>
    <name evidence="1" type="ORF">CW362_35255</name>
</gene>
<evidence type="ECO:0000313" key="1">
    <source>
        <dbReference type="EMBL" id="PKT68375.1"/>
    </source>
</evidence>
<dbReference type="AlphaFoldDB" id="A0A2I0SEL7"/>
<protein>
    <submittedName>
        <fullName evidence="1">Uncharacterized protein</fullName>
    </submittedName>
</protein>
<keyword evidence="2" id="KW-1185">Reference proteome</keyword>
<dbReference type="EMBL" id="PJOS01000113">
    <property type="protein sequence ID" value="PKT68375.1"/>
    <property type="molecule type" value="Genomic_DNA"/>
</dbReference>